<reference evidence="2" key="1">
    <citation type="submission" date="2021-01" db="EMBL/GenBank/DDBJ databases">
        <authorList>
            <person name="Corre E."/>
            <person name="Pelletier E."/>
            <person name="Niang G."/>
            <person name="Scheremetjew M."/>
            <person name="Finn R."/>
            <person name="Kale V."/>
            <person name="Holt S."/>
            <person name="Cochrane G."/>
            <person name="Meng A."/>
            <person name="Brown T."/>
            <person name="Cohen L."/>
        </authorList>
    </citation>
    <scope>NUCLEOTIDE SEQUENCE</scope>
    <source>
        <strain evidence="2">NIES-2562</strain>
    </source>
</reference>
<gene>
    <name evidence="2" type="ORF">PBIL07802_LOCUS2439</name>
</gene>
<dbReference type="EMBL" id="HBIB01003820">
    <property type="protein sequence ID" value="CAE0240285.1"/>
    <property type="molecule type" value="Transcribed_RNA"/>
</dbReference>
<feature type="region of interest" description="Disordered" evidence="1">
    <location>
        <begin position="114"/>
        <end position="151"/>
    </location>
</feature>
<feature type="region of interest" description="Disordered" evidence="1">
    <location>
        <begin position="169"/>
        <end position="215"/>
    </location>
</feature>
<feature type="region of interest" description="Disordered" evidence="1">
    <location>
        <begin position="39"/>
        <end position="66"/>
    </location>
</feature>
<feature type="compositionally biased region" description="Basic and acidic residues" evidence="1">
    <location>
        <begin position="42"/>
        <end position="61"/>
    </location>
</feature>
<organism evidence="2">
    <name type="scientific">Palpitomonas bilix</name>
    <dbReference type="NCBI Taxonomy" id="652834"/>
    <lineage>
        <taxon>Eukaryota</taxon>
        <taxon>Eukaryota incertae sedis</taxon>
    </lineage>
</organism>
<accession>A0A7S3CYH3</accession>
<sequence>MDDEDIERRIAQLSNGDNSVAALPDDIFMEKMQARIAALKGETPEEARKKQVDEEKRKRQDLNNILFAKRPAPADEVAALLSAAKDEVDIEQQPSMNGRSGSMDVLQRRIDQLKAGRGGSAEEEAKARKEQEDARKREVESILYGDDDEETEDAAVARILAAVKDELKIEESMGLGQSSEDRMVERIAAAQSEKESDESDETGSDSDDSYDSEYE</sequence>
<proteinExistence type="predicted"/>
<protein>
    <submittedName>
        <fullName evidence="2">Uncharacterized protein</fullName>
    </submittedName>
</protein>
<evidence type="ECO:0000313" key="2">
    <source>
        <dbReference type="EMBL" id="CAE0240285.1"/>
    </source>
</evidence>
<evidence type="ECO:0000256" key="1">
    <source>
        <dbReference type="SAM" id="MobiDB-lite"/>
    </source>
</evidence>
<feature type="compositionally biased region" description="Acidic residues" evidence="1">
    <location>
        <begin position="195"/>
        <end position="215"/>
    </location>
</feature>
<dbReference type="AlphaFoldDB" id="A0A7S3CYH3"/>
<feature type="compositionally biased region" description="Basic and acidic residues" evidence="1">
    <location>
        <begin position="123"/>
        <end position="140"/>
    </location>
</feature>
<name>A0A7S3CYH3_9EUKA</name>